<sequence>MKLQAFGVHSPDGTFTCLGIDQVAEKSAQTAFEKLCVTVTKLSGASTDFLKKFMVSVKSTMSDSAYTEIKFNRLVEAYRSEVIPEIVHNFAGMADEEKEQISSLSQFFCQLHVLSNYTKVVLKSLLEHEMAVTSVQKLEEPSVFTVVKLVSQLFGTRGAGMHGILTAWKCWCREKRIARQTFDSFVGNRFNIVFVIASRVFFHRHELIRFCEEVESKKPELKRLRQMLKTPMISAHLHLLGFSDQLITGPLWRLAEISKHILDTCHYSLQLITWLEECKQFPGSFFDGICPVPSLQVNNPTTSVALFQALVAANPSQFGLQAAALVATSSVEYFKRAFTDFLPGGRYCDEADNIRETTTSAPGTNRAVESVFGLVSHLFNTKPNMRVDVRTAFTMIQKNHTIEWLKTLTEDVRSSILTEARASVSQLAGDAAARQVEIDKVVLQKIREKNQAAAAKTAKQASKRRSCIDEIVRIGFWKTDIDNDQGLSALKTLKLKRDAVISQLNFRKIVIEQTAPSTKFFNVTFNQSPVPFAELLDRLRFLQRNDHSVGDVLLRGEIIGKSINHFNGAMRSAVVRDVCTAEDGHTAVDMQYDDDHSFSSISLREFQSAVSNGTIAFI</sequence>
<accession>A0A8R1E442</accession>
<keyword evidence="3" id="KW-1185">Reference proteome</keyword>
<proteinExistence type="predicted"/>
<name>A0A8R1E442_CAEJA</name>
<dbReference type="PANTHER" id="PTHR11046">
    <property type="entry name" value="OLIGORIBONUCLEASE, MITOCHONDRIAL"/>
    <property type="match status" value="1"/>
</dbReference>
<dbReference type="InterPro" id="IPR022894">
    <property type="entry name" value="Oligoribonuclease"/>
</dbReference>
<dbReference type="Proteomes" id="UP000005237">
    <property type="component" value="Unassembled WGS sequence"/>
</dbReference>
<dbReference type="GO" id="GO:0000175">
    <property type="term" value="F:3'-5'-RNA exonuclease activity"/>
    <property type="evidence" value="ECO:0007669"/>
    <property type="project" value="InterPro"/>
</dbReference>
<evidence type="ECO:0000313" key="2">
    <source>
        <dbReference type="EnsemblMetazoa" id="CJA19528.1"/>
    </source>
</evidence>
<reference evidence="3" key="1">
    <citation type="submission" date="2010-08" db="EMBL/GenBank/DDBJ databases">
        <authorList>
            <consortium name="Caenorhabditis japonica Sequencing Consortium"/>
            <person name="Wilson R.K."/>
        </authorList>
    </citation>
    <scope>NUCLEOTIDE SEQUENCE [LARGE SCALE GENOMIC DNA]</scope>
    <source>
        <strain evidence="3">DF5081</strain>
    </source>
</reference>
<dbReference type="EnsemblMetazoa" id="CJA19528.1">
    <property type="protein sequence ID" value="CJA19528.1"/>
    <property type="gene ID" value="WBGene00175099"/>
</dbReference>
<evidence type="ECO:0000256" key="1">
    <source>
        <dbReference type="ARBA" id="ARBA00022722"/>
    </source>
</evidence>
<evidence type="ECO:0000313" key="3">
    <source>
        <dbReference type="Proteomes" id="UP000005237"/>
    </source>
</evidence>
<protein>
    <submittedName>
        <fullName evidence="2">Uncharacterized protein</fullName>
    </submittedName>
</protein>
<keyword evidence="1" id="KW-0378">Hydrolase</keyword>
<organism evidence="2 3">
    <name type="scientific">Caenorhabditis japonica</name>
    <dbReference type="NCBI Taxonomy" id="281687"/>
    <lineage>
        <taxon>Eukaryota</taxon>
        <taxon>Metazoa</taxon>
        <taxon>Ecdysozoa</taxon>
        <taxon>Nematoda</taxon>
        <taxon>Chromadorea</taxon>
        <taxon>Rhabditida</taxon>
        <taxon>Rhabditina</taxon>
        <taxon>Rhabditomorpha</taxon>
        <taxon>Rhabditoidea</taxon>
        <taxon>Rhabditidae</taxon>
        <taxon>Peloderinae</taxon>
        <taxon>Caenorhabditis</taxon>
    </lineage>
</organism>
<reference evidence="2" key="2">
    <citation type="submission" date="2022-06" db="UniProtKB">
        <authorList>
            <consortium name="EnsemblMetazoa"/>
        </authorList>
    </citation>
    <scope>IDENTIFICATION</scope>
    <source>
        <strain evidence="2">DF5081</strain>
    </source>
</reference>
<keyword evidence="1" id="KW-0540">Nuclease</keyword>
<dbReference type="PANTHER" id="PTHR11046:SF27">
    <property type="entry name" value="PROTEIN CBG26503"/>
    <property type="match status" value="1"/>
</dbReference>
<dbReference type="AlphaFoldDB" id="A0A8R1E442"/>